<feature type="domain" description="SSD" evidence="9">
    <location>
        <begin position="571"/>
        <end position="699"/>
    </location>
</feature>
<feature type="transmembrane region" description="Helical" evidence="8">
    <location>
        <begin position="599"/>
        <end position="619"/>
    </location>
</feature>
<feature type="transmembrane region" description="Helical" evidence="8">
    <location>
        <begin position="1111"/>
        <end position="1137"/>
    </location>
</feature>
<dbReference type="Pfam" id="PF03176">
    <property type="entry name" value="MMPL"/>
    <property type="match status" value="2"/>
</dbReference>
<sequence>MSLPNRIADLVTGRSRSVIVVLLLATALVGAGMPMVDDDSSLDQFETDSDEAVALEDIDDRFGADDDDNTTSVQLIARGDNVITQESLIGSLEFQQEIRANESINATLVEDDPITGVENIVAITAISEDRIDDLEERGEELEEREEELQAWADDLEERGDLLERRGDRLEERGSDLSDRGDALEEDQAELEARTGTLQTALNETMALQGQYLEAEAEGDEEEQEAIEQEIEETRAAAIENADLDDEQAATFTVAAEDLRTLVGLEAAYERVPEITDDPEAQGILVETLTETRQLEETGEPDEAFETLWEERGAEAGLTEQQQAEFEAIAEDVRDGQSELQQVESMELEAAFEEAFELGTMGVFAEEFAELEERGEQLESDGETLEETGDRLEEDADELEQEQEELEDAFDQLEADAEALEEDQEDLEDGVDPSLEEQIEKLEELDDEAFEDVLTETLSEDEGEDAPALGFMPTGYDPGSTEADARMTMINQHSDAGDMEMGGESDPALDSQLDLRELADQNDQEYLVFGAGIITDEIDRSMGDSFAIVGPLALLFVVVALTIAYRDPLDIILGVGGILAVLVWTFGFMGWAGIAFNQMMIAVPVLLIGLSIDYAIHVFMRHREQREADGVSSTVRGSMTIALAGVGVALIWVTATTAIGFLANLVSPIPPIQEFGIASSVGIISTLIIFGGLIPALKVEIDTFLESRGWDRRKRAFGTGGGRFSSVLTAGSTAARRIPLVIIVATVLLTAGGLYGASQVDTSFEEEDFLADSPPEWTQNLPGGMAPGEYRAADDLEFVNENFQREDSQAQILIEGDITHDDTLHRFSDAQDEAAEADVVYTLPNGDADVEGPLTVMEETAAENESFNESFTAADTTGDDIPDQDIEALYDELFEVDEDRASTVVHRTEDGDYESARLIIGIQGDAGFDATTDEIREIAGTIDVSGTGDQRNLDAGAGELNAIATGDPIVNYIVEQDLLDTVLQSLMITLVAVFAFLTVAYWLTGNGAALGTVTLLPVAFAVSWILGTMYLLGIPFNVMTGMITSLTIGLGIAYSIHISARYTLELERQGNAWSAMQTTVTGTGGALLGSAATTVGGFGTLVFAILPALQQFGFITGLTIIYSFLASVIVLPSLLILWTRYFGPDVSFDTSGTTSPAATASDGGRTTETGMGADDTTDESRGNDE</sequence>
<evidence type="ECO:0000256" key="6">
    <source>
        <dbReference type="SAM" id="Coils"/>
    </source>
</evidence>
<dbReference type="SUPFAM" id="SSF82866">
    <property type="entry name" value="Multidrug efflux transporter AcrB transmembrane domain"/>
    <property type="match status" value="2"/>
</dbReference>
<evidence type="ECO:0000313" key="10">
    <source>
        <dbReference type="EMBL" id="MXV62748.1"/>
    </source>
</evidence>
<evidence type="ECO:0000259" key="9">
    <source>
        <dbReference type="PROSITE" id="PS50156"/>
    </source>
</evidence>
<evidence type="ECO:0000313" key="11">
    <source>
        <dbReference type="Proteomes" id="UP000434101"/>
    </source>
</evidence>
<keyword evidence="6" id="KW-0175">Coiled coil</keyword>
<dbReference type="Proteomes" id="UP000434101">
    <property type="component" value="Unassembled WGS sequence"/>
</dbReference>
<evidence type="ECO:0000256" key="5">
    <source>
        <dbReference type="ARBA" id="ARBA00023136"/>
    </source>
</evidence>
<dbReference type="OrthoDB" id="42357at2157"/>
<dbReference type="PANTHER" id="PTHR33406:SF13">
    <property type="entry name" value="MEMBRANE PROTEIN YDFJ"/>
    <property type="match status" value="1"/>
</dbReference>
<feature type="coiled-coil region" evidence="6">
    <location>
        <begin position="197"/>
        <end position="236"/>
    </location>
</feature>
<feature type="transmembrane region" description="Helical" evidence="8">
    <location>
        <begin position="737"/>
        <end position="756"/>
    </location>
</feature>
<evidence type="ECO:0000256" key="1">
    <source>
        <dbReference type="ARBA" id="ARBA00004651"/>
    </source>
</evidence>
<feature type="region of interest" description="Disordered" evidence="7">
    <location>
        <begin position="373"/>
        <end position="406"/>
    </location>
</feature>
<reference evidence="10 11" key="1">
    <citation type="submission" date="2020-01" db="EMBL/GenBank/DDBJ databases">
        <title>Natronorubrum sp. JWXQ-INN 674 isolated from Inner Mongolia Autonomous Region of China.</title>
        <authorList>
            <person name="Xue Q."/>
        </authorList>
    </citation>
    <scope>NUCLEOTIDE SEQUENCE [LARGE SCALE GENOMIC DNA]</scope>
    <source>
        <strain evidence="10 11">JWXQ-INN-674</strain>
    </source>
</reference>
<protein>
    <submittedName>
        <fullName evidence="10">MMPL family transporter</fullName>
    </submittedName>
</protein>
<evidence type="ECO:0000256" key="7">
    <source>
        <dbReference type="SAM" id="MobiDB-lite"/>
    </source>
</evidence>
<feature type="transmembrane region" description="Helical" evidence="8">
    <location>
        <begin position="545"/>
        <end position="564"/>
    </location>
</feature>
<dbReference type="InterPro" id="IPR000731">
    <property type="entry name" value="SSD"/>
</dbReference>
<dbReference type="Gene3D" id="1.20.1640.10">
    <property type="entry name" value="Multidrug efflux transporter AcrB transmembrane domain"/>
    <property type="match status" value="2"/>
</dbReference>
<evidence type="ECO:0000256" key="2">
    <source>
        <dbReference type="ARBA" id="ARBA00022475"/>
    </source>
</evidence>
<feature type="compositionally biased region" description="Acidic residues" evidence="7">
    <location>
        <begin position="377"/>
        <end position="406"/>
    </location>
</feature>
<feature type="domain" description="SSD" evidence="9">
    <location>
        <begin position="976"/>
        <end position="1136"/>
    </location>
</feature>
<feature type="transmembrane region" description="Helical" evidence="8">
    <location>
        <begin position="640"/>
        <end position="662"/>
    </location>
</feature>
<feature type="transmembrane region" description="Helical" evidence="8">
    <location>
        <begin position="1014"/>
        <end position="1035"/>
    </location>
</feature>
<dbReference type="EMBL" id="WUYX01000036">
    <property type="protein sequence ID" value="MXV62748.1"/>
    <property type="molecule type" value="Genomic_DNA"/>
</dbReference>
<keyword evidence="2" id="KW-1003">Cell membrane</keyword>
<feature type="region of interest" description="Disordered" evidence="7">
    <location>
        <begin position="1151"/>
        <end position="1184"/>
    </location>
</feature>
<dbReference type="AlphaFoldDB" id="A0A6B0VMP6"/>
<feature type="compositionally biased region" description="Low complexity" evidence="7">
    <location>
        <begin position="1151"/>
        <end position="1163"/>
    </location>
</feature>
<evidence type="ECO:0000256" key="8">
    <source>
        <dbReference type="SAM" id="Phobius"/>
    </source>
</evidence>
<dbReference type="InterPro" id="IPR004869">
    <property type="entry name" value="MMPL_dom"/>
</dbReference>
<gene>
    <name evidence="10" type="ORF">GS429_11860</name>
</gene>
<accession>A0A6B0VMP6</accession>
<comment type="subcellular location">
    <subcellularLocation>
        <location evidence="1">Cell membrane</location>
        <topology evidence="1">Multi-pass membrane protein</topology>
    </subcellularLocation>
</comment>
<name>A0A6B0VMP6_9EURY</name>
<feature type="transmembrane region" description="Helical" evidence="8">
    <location>
        <begin position="1041"/>
        <end position="1063"/>
    </location>
</feature>
<feature type="coiled-coil region" evidence="6">
    <location>
        <begin position="124"/>
        <end position="172"/>
    </location>
</feature>
<comment type="caution">
    <text evidence="10">The sequence shown here is derived from an EMBL/GenBank/DDBJ whole genome shotgun (WGS) entry which is preliminary data.</text>
</comment>
<feature type="transmembrane region" description="Helical" evidence="8">
    <location>
        <begin position="674"/>
        <end position="696"/>
    </location>
</feature>
<keyword evidence="4 8" id="KW-1133">Transmembrane helix</keyword>
<organism evidence="10 11">
    <name type="scientific">Natronorubrum halalkaliphilum</name>
    <dbReference type="NCBI Taxonomy" id="2691917"/>
    <lineage>
        <taxon>Archaea</taxon>
        <taxon>Methanobacteriati</taxon>
        <taxon>Methanobacteriota</taxon>
        <taxon>Stenosarchaea group</taxon>
        <taxon>Halobacteria</taxon>
        <taxon>Halobacteriales</taxon>
        <taxon>Natrialbaceae</taxon>
        <taxon>Natronorubrum</taxon>
    </lineage>
</organism>
<feature type="transmembrane region" description="Helical" evidence="8">
    <location>
        <begin position="1084"/>
        <end position="1105"/>
    </location>
</feature>
<dbReference type="InterPro" id="IPR050545">
    <property type="entry name" value="Mycobact_MmpL"/>
</dbReference>
<evidence type="ECO:0000256" key="3">
    <source>
        <dbReference type="ARBA" id="ARBA00022692"/>
    </source>
</evidence>
<keyword evidence="5 8" id="KW-0472">Membrane</keyword>
<dbReference type="GO" id="GO:0005886">
    <property type="term" value="C:plasma membrane"/>
    <property type="evidence" value="ECO:0007669"/>
    <property type="project" value="UniProtKB-SubCell"/>
</dbReference>
<dbReference type="RefSeq" id="WP_160065568.1">
    <property type="nucleotide sequence ID" value="NZ_WUYX01000036.1"/>
</dbReference>
<proteinExistence type="predicted"/>
<feature type="transmembrane region" description="Helical" evidence="8">
    <location>
        <begin position="981"/>
        <end position="1002"/>
    </location>
</feature>
<feature type="transmembrane region" description="Helical" evidence="8">
    <location>
        <begin position="571"/>
        <end position="593"/>
    </location>
</feature>
<keyword evidence="3 8" id="KW-0812">Transmembrane</keyword>
<evidence type="ECO:0000256" key="4">
    <source>
        <dbReference type="ARBA" id="ARBA00022989"/>
    </source>
</evidence>
<dbReference type="PANTHER" id="PTHR33406">
    <property type="entry name" value="MEMBRANE PROTEIN MJ1562-RELATED"/>
    <property type="match status" value="1"/>
</dbReference>
<dbReference type="PROSITE" id="PS50156">
    <property type="entry name" value="SSD"/>
    <property type="match status" value="2"/>
</dbReference>
<keyword evidence="11" id="KW-1185">Reference proteome</keyword>